<evidence type="ECO:0000313" key="1">
    <source>
        <dbReference type="EMBL" id="MPN49324.1"/>
    </source>
</evidence>
<dbReference type="EMBL" id="VSSQ01112458">
    <property type="protein sequence ID" value="MPN49324.1"/>
    <property type="molecule type" value="Genomic_DNA"/>
</dbReference>
<accession>A0A645ILY2</accession>
<gene>
    <name evidence="1" type="ORF">SDC9_196942</name>
</gene>
<protein>
    <submittedName>
        <fullName evidence="1">Uncharacterized protein</fullName>
    </submittedName>
</protein>
<comment type="caution">
    <text evidence="1">The sequence shown here is derived from an EMBL/GenBank/DDBJ whole genome shotgun (WGS) entry which is preliminary data.</text>
</comment>
<organism evidence="1">
    <name type="scientific">bioreactor metagenome</name>
    <dbReference type="NCBI Taxonomy" id="1076179"/>
    <lineage>
        <taxon>unclassified sequences</taxon>
        <taxon>metagenomes</taxon>
        <taxon>ecological metagenomes</taxon>
    </lineage>
</organism>
<name>A0A645ILY2_9ZZZZ</name>
<proteinExistence type="predicted"/>
<sequence>MGGLAVAFQQNFTTALAFAGRKNFGAGKQFNILWVNKGTRCGGHVVDVRQPALYGFGSPFGGVVVAIENDAAMLFPAAAH</sequence>
<dbReference type="AlphaFoldDB" id="A0A645ILY2"/>
<reference evidence="1" key="1">
    <citation type="submission" date="2019-08" db="EMBL/GenBank/DDBJ databases">
        <authorList>
            <person name="Kucharzyk K."/>
            <person name="Murdoch R.W."/>
            <person name="Higgins S."/>
            <person name="Loffler F."/>
        </authorList>
    </citation>
    <scope>NUCLEOTIDE SEQUENCE</scope>
</reference>